<dbReference type="PIRSF" id="PIRSF036643">
    <property type="entry name" value="FDH_alpha"/>
    <property type="match status" value="1"/>
</dbReference>
<dbReference type="GO" id="GO:0048038">
    <property type="term" value="F:quinone binding"/>
    <property type="evidence" value="ECO:0007669"/>
    <property type="project" value="UniProtKB-KW"/>
</dbReference>
<keyword evidence="3" id="KW-0004">4Fe-4S</keyword>
<dbReference type="GO" id="GO:0008137">
    <property type="term" value="F:NADH dehydrogenase (ubiquinone) activity"/>
    <property type="evidence" value="ECO:0007669"/>
    <property type="project" value="InterPro"/>
</dbReference>
<dbReference type="Pfam" id="PF01568">
    <property type="entry name" value="Molydop_binding"/>
    <property type="match status" value="1"/>
</dbReference>
<evidence type="ECO:0000256" key="9">
    <source>
        <dbReference type="ARBA" id="ARBA00023014"/>
    </source>
</evidence>
<dbReference type="InterPro" id="IPR019574">
    <property type="entry name" value="NADH_UbQ_OxRdtase_Gsu_4Fe4S-bd"/>
</dbReference>
<dbReference type="GO" id="GO:0051537">
    <property type="term" value="F:2 iron, 2 sulfur cluster binding"/>
    <property type="evidence" value="ECO:0007669"/>
    <property type="project" value="UniProtKB-KW"/>
</dbReference>
<dbReference type="PROSITE" id="PS00198">
    <property type="entry name" value="4FE4S_FER_1"/>
    <property type="match status" value="1"/>
</dbReference>
<dbReference type="InterPro" id="IPR006963">
    <property type="entry name" value="Mopterin_OxRdtase_4Fe-4S_dom"/>
</dbReference>
<reference evidence="14" key="2">
    <citation type="journal article" date="2023" name="Nat. Commun.">
        <title>Cultivation of marine bacteria of the SAR202 clade.</title>
        <authorList>
            <person name="Lim Y."/>
            <person name="Seo J.H."/>
            <person name="Giovannoni S.J."/>
            <person name="Kang I."/>
            <person name="Cho J.C."/>
        </authorList>
    </citation>
    <scope>NUCLEOTIDE SEQUENCE</scope>
    <source>
        <strain evidence="14">JH1073</strain>
    </source>
</reference>
<dbReference type="InterPro" id="IPR017900">
    <property type="entry name" value="4Fe4S_Fe_S_CS"/>
</dbReference>
<dbReference type="PANTHER" id="PTHR43105:SF10">
    <property type="entry name" value="NADH-QUINONE OXIDOREDUCTASE SUBUNIT G"/>
    <property type="match status" value="1"/>
</dbReference>
<dbReference type="Gene3D" id="3.30.70.20">
    <property type="match status" value="1"/>
</dbReference>
<keyword evidence="5" id="KW-0874">Quinone</keyword>
<evidence type="ECO:0000256" key="7">
    <source>
        <dbReference type="ARBA" id="ARBA00022737"/>
    </source>
</evidence>
<dbReference type="Pfam" id="PF04879">
    <property type="entry name" value="Molybdop_Fe4S4"/>
    <property type="match status" value="1"/>
</dbReference>
<keyword evidence="10" id="KW-0830">Ubiquinone</keyword>
<evidence type="ECO:0000256" key="8">
    <source>
        <dbReference type="ARBA" id="ARBA00023004"/>
    </source>
</evidence>
<dbReference type="AlphaFoldDB" id="A0AAJ5ZIM4"/>
<dbReference type="InterPro" id="IPR036010">
    <property type="entry name" value="2Fe-2S_ferredoxin-like_sf"/>
</dbReference>
<dbReference type="InterPro" id="IPR001041">
    <property type="entry name" value="2Fe-2S_ferredoxin-type"/>
</dbReference>
<dbReference type="SMART" id="SM00926">
    <property type="entry name" value="Molybdop_Fe4S4"/>
    <property type="match status" value="1"/>
</dbReference>
<accession>A0AAJ5ZIM4</accession>
<dbReference type="CDD" id="cd00207">
    <property type="entry name" value="fer2"/>
    <property type="match status" value="1"/>
</dbReference>
<dbReference type="InterPro" id="IPR000283">
    <property type="entry name" value="NADH_UbQ_OxRdtase_75kDa_su_CS"/>
</dbReference>
<reference evidence="15" key="3">
    <citation type="submission" date="2023-06" db="EMBL/GenBank/DDBJ databases">
        <title>Pangenomics reveal diversification of enzyme families and niche specialization in globally abundant SAR202 bacteria.</title>
        <authorList>
            <person name="Saw J.H.W."/>
        </authorList>
    </citation>
    <scope>NUCLEOTIDE SEQUENCE [LARGE SCALE GENOMIC DNA]</scope>
    <source>
        <strain evidence="15">JH1073</strain>
    </source>
</reference>
<dbReference type="Gene3D" id="2.40.40.20">
    <property type="match status" value="1"/>
</dbReference>
<comment type="function">
    <text evidence="2">NDH-1 shuttles electrons from NADH, via FMN and iron-sulfur (Fe-S) centers, to quinones in the respiratory chain. The immediate electron acceptor for the enzyme in this species is believed to be ubiquinone. Couples the redox reaction to proton translocation (for every two electrons transferred, four hydrogen ions are translocated across the cytoplasmic membrane), and thus conserves the redox energy in a proton gradient.</text>
</comment>
<dbReference type="Gene3D" id="3.10.20.740">
    <property type="match status" value="1"/>
</dbReference>
<evidence type="ECO:0000313" key="13">
    <source>
        <dbReference type="EMBL" id="MDG0865862.1"/>
    </source>
</evidence>
<dbReference type="SUPFAM" id="SSF54862">
    <property type="entry name" value="4Fe-4S ferredoxins"/>
    <property type="match status" value="1"/>
</dbReference>
<comment type="cofactor">
    <cofactor evidence="11">
        <name>[2Fe-2S] cluster</name>
        <dbReference type="ChEBI" id="CHEBI:190135"/>
    </cofactor>
</comment>
<keyword evidence="15" id="KW-1185">Reference proteome</keyword>
<dbReference type="SUPFAM" id="SSF54292">
    <property type="entry name" value="2Fe-2S ferredoxin-like"/>
    <property type="match status" value="1"/>
</dbReference>
<dbReference type="InterPro" id="IPR009010">
    <property type="entry name" value="Asp_de-COase-like_dom_sf"/>
</dbReference>
<dbReference type="EMBL" id="CP046147">
    <property type="protein sequence ID" value="WFG39406.1"/>
    <property type="molecule type" value="Genomic_DNA"/>
</dbReference>
<dbReference type="Pfam" id="PF10588">
    <property type="entry name" value="NADH-G_4Fe-4S_3"/>
    <property type="match status" value="1"/>
</dbReference>
<comment type="cofactor">
    <cofactor evidence="1">
        <name>[4Fe-4S] cluster</name>
        <dbReference type="ChEBI" id="CHEBI:49883"/>
    </cofactor>
</comment>
<keyword evidence="8" id="KW-0408">Iron</keyword>
<dbReference type="PANTHER" id="PTHR43105">
    <property type="entry name" value="RESPIRATORY NITRATE REDUCTASE"/>
    <property type="match status" value="1"/>
</dbReference>
<dbReference type="GO" id="GO:0043546">
    <property type="term" value="F:molybdopterin cofactor binding"/>
    <property type="evidence" value="ECO:0007669"/>
    <property type="project" value="InterPro"/>
</dbReference>
<dbReference type="CDD" id="cd02775">
    <property type="entry name" value="MopB_CT"/>
    <property type="match status" value="1"/>
</dbReference>
<evidence type="ECO:0000259" key="12">
    <source>
        <dbReference type="SMART" id="SM00926"/>
    </source>
</evidence>
<dbReference type="GO" id="GO:0003954">
    <property type="term" value="F:NADH dehydrogenase activity"/>
    <property type="evidence" value="ECO:0007669"/>
    <property type="project" value="TreeGrafter"/>
</dbReference>
<evidence type="ECO:0000256" key="11">
    <source>
        <dbReference type="ARBA" id="ARBA00034078"/>
    </source>
</evidence>
<organism evidence="14 15">
    <name type="scientific">Candidatus Lucifugimonas marina</name>
    <dbReference type="NCBI Taxonomy" id="3038979"/>
    <lineage>
        <taxon>Bacteria</taxon>
        <taxon>Bacillati</taxon>
        <taxon>Chloroflexota</taxon>
        <taxon>Dehalococcoidia</taxon>
        <taxon>SAR202 cluster</taxon>
        <taxon>Candidatus Lucifugimonadales</taxon>
        <taxon>Candidatus Lucifugimonadaceae</taxon>
        <taxon>Candidatus Lucifugimonas</taxon>
    </lineage>
</organism>
<dbReference type="GO" id="GO:0051539">
    <property type="term" value="F:4 iron, 4 sulfur cluster binding"/>
    <property type="evidence" value="ECO:0007669"/>
    <property type="project" value="UniProtKB-KW"/>
</dbReference>
<dbReference type="SUPFAM" id="SSF53706">
    <property type="entry name" value="Formate dehydrogenase/DMSO reductase, domains 1-3"/>
    <property type="match status" value="1"/>
</dbReference>
<dbReference type="Proteomes" id="UP001219901">
    <property type="component" value="Chromosome"/>
</dbReference>
<dbReference type="FunFam" id="3.30.70.20:FF:000035">
    <property type="entry name" value="Iron hydrogenase 1"/>
    <property type="match status" value="1"/>
</dbReference>
<dbReference type="InterPro" id="IPR006656">
    <property type="entry name" value="Mopterin_OxRdtase"/>
</dbReference>
<dbReference type="InterPro" id="IPR054351">
    <property type="entry name" value="NADH_UbQ_OxRdtase_ferredoxin"/>
</dbReference>
<dbReference type="InterPro" id="IPR006657">
    <property type="entry name" value="MoPterin_dinucl-bd_dom"/>
</dbReference>
<dbReference type="Pfam" id="PF00384">
    <property type="entry name" value="Molybdopterin"/>
    <property type="match status" value="1"/>
</dbReference>
<evidence type="ECO:0000313" key="16">
    <source>
        <dbReference type="Proteomes" id="UP001321249"/>
    </source>
</evidence>
<evidence type="ECO:0000256" key="5">
    <source>
        <dbReference type="ARBA" id="ARBA00022719"/>
    </source>
</evidence>
<evidence type="ECO:0000256" key="4">
    <source>
        <dbReference type="ARBA" id="ARBA00022714"/>
    </source>
</evidence>
<dbReference type="EMBL" id="WMBE01000001">
    <property type="protein sequence ID" value="MDG0865862.1"/>
    <property type="molecule type" value="Genomic_DNA"/>
</dbReference>
<evidence type="ECO:0000256" key="2">
    <source>
        <dbReference type="ARBA" id="ARBA00002378"/>
    </source>
</evidence>
<dbReference type="GO" id="GO:0016020">
    <property type="term" value="C:membrane"/>
    <property type="evidence" value="ECO:0007669"/>
    <property type="project" value="InterPro"/>
</dbReference>
<evidence type="ECO:0000313" key="14">
    <source>
        <dbReference type="EMBL" id="WFG39406.1"/>
    </source>
</evidence>
<dbReference type="GO" id="GO:0046872">
    <property type="term" value="F:metal ion binding"/>
    <property type="evidence" value="ECO:0007669"/>
    <property type="project" value="UniProtKB-KW"/>
</dbReference>
<dbReference type="SUPFAM" id="SSF50692">
    <property type="entry name" value="ADC-like"/>
    <property type="match status" value="1"/>
</dbReference>
<reference evidence="15 16" key="1">
    <citation type="submission" date="2019-11" db="EMBL/GenBank/DDBJ databases">
        <authorList>
            <person name="Cho J.-C."/>
        </authorList>
    </citation>
    <scope>NUCLEOTIDE SEQUENCE [LARGE SCALE GENOMIC DNA]</scope>
    <source>
        <strain evidence="14 15">JH1073</strain>
        <strain evidence="13 16">JH702</strain>
    </source>
</reference>
<dbReference type="Gene3D" id="3.40.228.10">
    <property type="entry name" value="Dimethylsulfoxide Reductase, domain 2"/>
    <property type="match status" value="1"/>
</dbReference>
<proteinExistence type="predicted"/>
<keyword evidence="6" id="KW-0479">Metal-binding</keyword>
<evidence type="ECO:0000256" key="6">
    <source>
        <dbReference type="ARBA" id="ARBA00022723"/>
    </source>
</evidence>
<dbReference type="Proteomes" id="UP001321249">
    <property type="component" value="Unassembled WGS sequence"/>
</dbReference>
<evidence type="ECO:0000313" key="15">
    <source>
        <dbReference type="Proteomes" id="UP001219901"/>
    </source>
</evidence>
<dbReference type="RefSeq" id="WP_342823069.1">
    <property type="nucleotide sequence ID" value="NZ_CP046146.1"/>
</dbReference>
<dbReference type="Gene3D" id="3.40.50.740">
    <property type="match status" value="2"/>
</dbReference>
<evidence type="ECO:0000256" key="3">
    <source>
        <dbReference type="ARBA" id="ARBA00022485"/>
    </source>
</evidence>
<evidence type="ECO:0000256" key="1">
    <source>
        <dbReference type="ARBA" id="ARBA00001966"/>
    </source>
</evidence>
<feature type="domain" description="4Fe-4S Mo/W bis-MGD-type" evidence="12">
    <location>
        <begin position="246"/>
        <end position="301"/>
    </location>
</feature>
<gene>
    <name evidence="13" type="ORF">GKO46_02090</name>
    <name evidence="14" type="ORF">GKO48_07170</name>
</gene>
<dbReference type="Pfam" id="PF13510">
    <property type="entry name" value="Fer2_4"/>
    <property type="match status" value="1"/>
</dbReference>
<sequence>MADGTTFKIDGRDVVAKPGQTILQAAMDQDIYIPYLCYYPKMKPQGSCRACMVEVEANGRKMMVASCTTPPMPEAEVTTNSEEVEGLRRNVVELLMSEHPHGCLTCHRIELCGPQDICQRHVTVTDRCTICPKNERCELKDTVRAVELDLRTPLNYHRRDLPIHSDDPFYDRDYNLCIVCSRCVRVCDEVRFDTALTLTSRSGVALVGTSHGTSLLESGCEFCGACVDVCPTGSLTERNYKWEKAVSEVATVCTNCPVGCQMIAEVNKFGKVVRFKADLAGAANNGQACMTGKFGYEYTNDSSRLKRPYVREGGILRKATWDEALEKIKSGLGGRSSEELAVITSPRGSNEDQYVAAKFAKSVLKTANIDSALNADNALLSRLEARLGAGAATNPIWDLENSKSLLVVAGNPTEEQNVLAVPAKKAVREGAKLVVIDSRETELTRYATEWLRPKPGSEALLIAGISRVILDEALEDKEFVGSRLDQAEELKQSLWTFDLAKVSRDTGIEDAQIRRAARIFAESDAGAILLGDDGLTDKAAELVVDASIDLAAITGNLGKASGGIFPLYRGANTLGARDMGATPGENGRDIAEMMSGMTSGDVKAALVMADGVSGYSPTLSSLPAALENLDFLVVSAALDSEITHHANVVLPAATYAEQNSSLTNVERRVQLLRITAEPKHEEKTGWETVAAIANAMGGTGFDYATASDVFTEIAQEVSNYSGLNYERLQSGGIQWPVDSSILFSDEASKVTVVALNYDELANSAESGSLTFAPGRVLSQPERDVVVRKPADMNYVDREQFVQVHPDDAKSAGLNEGDVIQVKTDDGHILARGKAVFDSPQVGLVGATTLFGELATKMHELDVADWTPQMPGLGYSTVTLESAPVEQEAGAAAD</sequence>
<keyword evidence="4" id="KW-0001">2Fe-2S</keyword>
<dbReference type="InterPro" id="IPR050123">
    <property type="entry name" value="Prok_molybdopt-oxidoreductase"/>
</dbReference>
<dbReference type="PROSITE" id="PS00641">
    <property type="entry name" value="COMPLEX1_75K_1"/>
    <property type="match status" value="1"/>
</dbReference>
<evidence type="ECO:0000256" key="10">
    <source>
        <dbReference type="ARBA" id="ARBA00023075"/>
    </source>
</evidence>
<keyword evidence="7" id="KW-0677">Repeat</keyword>
<dbReference type="Pfam" id="PF22117">
    <property type="entry name" value="Fer4_Nqo3"/>
    <property type="match status" value="1"/>
</dbReference>
<dbReference type="GO" id="GO:0042773">
    <property type="term" value="P:ATP synthesis coupled electron transport"/>
    <property type="evidence" value="ECO:0007669"/>
    <property type="project" value="InterPro"/>
</dbReference>
<keyword evidence="9" id="KW-0411">Iron-sulfur</keyword>
<name>A0AAJ5ZIM4_9CHLR</name>
<dbReference type="Gene3D" id="2.20.25.90">
    <property type="entry name" value="ADC-like domains"/>
    <property type="match status" value="1"/>
</dbReference>
<protein>
    <submittedName>
        <fullName evidence="14">Molybdopterin-dependent oxidoreductase</fullName>
    </submittedName>
</protein>